<dbReference type="Pfam" id="PF05704">
    <property type="entry name" value="Caps_synth"/>
    <property type="match status" value="1"/>
</dbReference>
<dbReference type="PANTHER" id="PTHR12042:SF21">
    <property type="entry name" value="ALPHA1,4-GALACTOSYLTRANSFERASE 1-RELATED"/>
    <property type="match status" value="1"/>
</dbReference>
<dbReference type="GO" id="GO:0016020">
    <property type="term" value="C:membrane"/>
    <property type="evidence" value="ECO:0007669"/>
    <property type="project" value="GOC"/>
</dbReference>
<evidence type="ECO:0000313" key="2">
    <source>
        <dbReference type="Proteomes" id="UP000324536"/>
    </source>
</evidence>
<dbReference type="EMBL" id="CP043506">
    <property type="protein sequence ID" value="QEO17066.1"/>
    <property type="molecule type" value="Genomic_DNA"/>
</dbReference>
<dbReference type="InterPro" id="IPR008441">
    <property type="entry name" value="AfumC-like_glycosyl_Trfase"/>
</dbReference>
<organism evidence="1 2">
    <name type="scientific">Acetobacter vaccinii</name>
    <dbReference type="NCBI Taxonomy" id="2592655"/>
    <lineage>
        <taxon>Bacteria</taxon>
        <taxon>Pseudomonadati</taxon>
        <taxon>Pseudomonadota</taxon>
        <taxon>Alphaproteobacteria</taxon>
        <taxon>Acetobacterales</taxon>
        <taxon>Acetobacteraceae</taxon>
        <taxon>Acetobacter</taxon>
    </lineage>
</organism>
<gene>
    <name evidence="1" type="ORF">FLP30_04345</name>
</gene>
<dbReference type="InterPro" id="IPR029044">
    <property type="entry name" value="Nucleotide-diphossugar_trans"/>
</dbReference>
<reference evidence="1 2" key="1">
    <citation type="submission" date="2019-09" db="EMBL/GenBank/DDBJ databases">
        <title>Genome sequencing of strain KACC 21233.</title>
        <authorList>
            <person name="Heo J."/>
            <person name="Kim S.-J."/>
            <person name="Kim J.-S."/>
            <person name="Hong S.-B."/>
            <person name="Kwon S.-W."/>
        </authorList>
    </citation>
    <scope>NUCLEOTIDE SEQUENCE [LARGE SCALE GENOMIC DNA]</scope>
    <source>
        <strain evidence="1 2">KACC 21233</strain>
    </source>
</reference>
<dbReference type="InterPro" id="IPR051981">
    <property type="entry name" value="Glycosyltransf_32"/>
</dbReference>
<dbReference type="Gene3D" id="3.90.550.20">
    <property type="match status" value="1"/>
</dbReference>
<dbReference type="SUPFAM" id="SSF53448">
    <property type="entry name" value="Nucleotide-diphospho-sugar transferases"/>
    <property type="match status" value="1"/>
</dbReference>
<protein>
    <recommendedName>
        <fullName evidence="3">Alpha 1,4-glycosyltransferase domain-containing protein</fullName>
    </recommendedName>
</protein>
<evidence type="ECO:0000313" key="1">
    <source>
        <dbReference type="EMBL" id="QEO17066.1"/>
    </source>
</evidence>
<dbReference type="PANTHER" id="PTHR12042">
    <property type="entry name" value="LACTOSYLCERAMIDE 4-ALPHA-GALACTOSYLTRANSFERASE ALPHA- 1,4-GALACTOSYLTRANSFERASE"/>
    <property type="match status" value="1"/>
</dbReference>
<dbReference type="GO" id="GO:0016758">
    <property type="term" value="F:hexosyltransferase activity"/>
    <property type="evidence" value="ECO:0007669"/>
    <property type="project" value="TreeGrafter"/>
</dbReference>
<keyword evidence="2" id="KW-1185">Reference proteome</keyword>
<accession>A0A5C1YLB7</accession>
<dbReference type="AlphaFoldDB" id="A0A5C1YLB7"/>
<dbReference type="KEGG" id="acek:FLP30_04345"/>
<dbReference type="OrthoDB" id="5354021at2"/>
<sequence length="257" mass="29805">MIFQTFYEGCLGPQELACLTSFIKNGHHVIVYSYSHESLPPFLTGRDAREIMNKEKLFALDSGYHKGSYAIFADIFRWELLKQKGGIWIDTDVMCISENWPQSDIFFGYQDSKIINNAVMKFPAGHPLVAEAAEIAHTLGGHCEWGETGPLLLTSLVNKYNLHKYALPEDVFYPAQFWWARNIREEAVSHDKIDEFRRLGSVCIHLWNECLRTDRIDKNSFPQTESLLHHLLKQYNMLAFYEDYAMKMTLRMLLGCH</sequence>
<name>A0A5C1YLB7_9PROT</name>
<dbReference type="GO" id="GO:0006688">
    <property type="term" value="P:glycosphingolipid biosynthetic process"/>
    <property type="evidence" value="ECO:0007669"/>
    <property type="project" value="TreeGrafter"/>
</dbReference>
<evidence type="ECO:0008006" key="3">
    <source>
        <dbReference type="Google" id="ProtNLM"/>
    </source>
</evidence>
<proteinExistence type="predicted"/>
<dbReference type="Proteomes" id="UP000324536">
    <property type="component" value="Chromosome"/>
</dbReference>